<dbReference type="GO" id="GO:0004642">
    <property type="term" value="F:phosphoribosylformylglycinamidine synthase activity"/>
    <property type="evidence" value="ECO:0007669"/>
    <property type="project" value="InterPro"/>
</dbReference>
<sequence length="249" mass="27836">MEGTNNDTEALRSLRESNLDPSYVHIHEIEKNKVDLEDFQILFIPGGFSAGDYVRAGIIFAIRLKTAAGKKIEGMIEQGKPVLGTCNGFQVLSEMGLTSSDMDKRELALDVNESGKFECRTVLVKYSGRNKIFDGKIPRDQVFEIPVAHKEGRIRFTSESVEKEYVVNGRAIFTYVDPEGKISGYPWNPNGSPDNIAGISGHYDNVLGLMPHPERMFYSYQLSTKGKRENSVPVGKIFFGAISDYARRL</sequence>
<dbReference type="SMART" id="SM01211">
    <property type="entry name" value="GATase_5"/>
    <property type="match status" value="1"/>
</dbReference>
<keyword evidence="1" id="KW-0963">Cytoplasm</keyword>
<evidence type="ECO:0000256" key="7">
    <source>
        <dbReference type="ARBA" id="ARBA00022962"/>
    </source>
</evidence>
<accession>A0A1N5VH36</accession>
<reference evidence="8 9" key="1">
    <citation type="submission" date="2016-04" db="EMBL/GenBank/DDBJ databases">
        <authorList>
            <person name="Evans L.H."/>
            <person name="Alamgir A."/>
            <person name="Owens N."/>
            <person name="Weber N.D."/>
            <person name="Virtaneva K."/>
            <person name="Barbian K."/>
            <person name="Babar A."/>
            <person name="Rosenke K."/>
        </authorList>
    </citation>
    <scope>NUCLEOTIDE SEQUENCE [LARGE SCALE GENOMIC DNA]</scope>
    <source>
        <strain evidence="9">S5(T) (JCM 30642 \VKM B-2941)</strain>
    </source>
</reference>
<dbReference type="InterPro" id="IPR010075">
    <property type="entry name" value="PRibForGlyAmidine_synth_PurQ"/>
</dbReference>
<protein>
    <submittedName>
        <fullName evidence="8">Phosphoribosylformylglycinamidine (FGAM) synthase subunit PurL</fullName>
    </submittedName>
</protein>
<dbReference type="GO" id="GO:0005737">
    <property type="term" value="C:cytoplasm"/>
    <property type="evidence" value="ECO:0007669"/>
    <property type="project" value="TreeGrafter"/>
</dbReference>
<evidence type="ECO:0000256" key="1">
    <source>
        <dbReference type="ARBA" id="ARBA00022490"/>
    </source>
</evidence>
<dbReference type="NCBIfam" id="TIGR01737">
    <property type="entry name" value="FGAM_synth_I"/>
    <property type="match status" value="1"/>
</dbReference>
<organism evidence="8 9">
    <name type="scientific">Cuniculiplasma divulgatum</name>
    <dbReference type="NCBI Taxonomy" id="1673428"/>
    <lineage>
        <taxon>Archaea</taxon>
        <taxon>Methanobacteriati</taxon>
        <taxon>Thermoplasmatota</taxon>
        <taxon>Thermoplasmata</taxon>
        <taxon>Thermoplasmatales</taxon>
        <taxon>Cuniculiplasmataceae</taxon>
        <taxon>Cuniculiplasma</taxon>
    </lineage>
</organism>
<name>A0A1N5VH36_9ARCH</name>
<dbReference type="SUPFAM" id="SSF52317">
    <property type="entry name" value="Class I glutamine amidotransferase-like"/>
    <property type="match status" value="1"/>
</dbReference>
<keyword evidence="5" id="KW-0378">Hydrolase</keyword>
<dbReference type="Gene3D" id="3.40.50.880">
    <property type="match status" value="1"/>
</dbReference>
<keyword evidence="3" id="KW-0547">Nucleotide-binding</keyword>
<dbReference type="NCBIfam" id="NF002252">
    <property type="entry name" value="PRK01175.1"/>
    <property type="match status" value="1"/>
</dbReference>
<dbReference type="InterPro" id="IPR029062">
    <property type="entry name" value="Class_I_gatase-like"/>
</dbReference>
<dbReference type="GO" id="GO:0006189">
    <property type="term" value="P:'de novo' IMP biosynthetic process"/>
    <property type="evidence" value="ECO:0007669"/>
    <property type="project" value="InterPro"/>
</dbReference>
<dbReference type="EMBL" id="LT671858">
    <property type="protein sequence ID" value="SIM72444.1"/>
    <property type="molecule type" value="Genomic_DNA"/>
</dbReference>
<evidence type="ECO:0000256" key="3">
    <source>
        <dbReference type="ARBA" id="ARBA00022741"/>
    </source>
</evidence>
<evidence type="ECO:0000256" key="2">
    <source>
        <dbReference type="ARBA" id="ARBA00022598"/>
    </source>
</evidence>
<proteinExistence type="predicted"/>
<dbReference type="Pfam" id="PF13507">
    <property type="entry name" value="GATase_5"/>
    <property type="match status" value="1"/>
</dbReference>
<evidence type="ECO:0000256" key="5">
    <source>
        <dbReference type="ARBA" id="ARBA00022801"/>
    </source>
</evidence>
<dbReference type="AlphaFoldDB" id="A0A1N5VH36"/>
<keyword evidence="4" id="KW-0658">Purine biosynthesis</keyword>
<dbReference type="PANTHER" id="PTHR10099:SF1">
    <property type="entry name" value="PHOSPHORIBOSYLFORMYLGLYCINAMIDINE SYNTHASE"/>
    <property type="match status" value="1"/>
</dbReference>
<evidence type="ECO:0000256" key="4">
    <source>
        <dbReference type="ARBA" id="ARBA00022755"/>
    </source>
</evidence>
<dbReference type="Proteomes" id="UP000195607">
    <property type="component" value="Chromosome I"/>
</dbReference>
<keyword evidence="2" id="KW-0436">Ligase</keyword>
<dbReference type="PROSITE" id="PS51273">
    <property type="entry name" value="GATASE_TYPE_1"/>
    <property type="match status" value="1"/>
</dbReference>
<keyword evidence="7" id="KW-0315">Glutamine amidotransferase</keyword>
<dbReference type="PIRSF" id="PIRSF001586">
    <property type="entry name" value="FGAM_synth_I"/>
    <property type="match status" value="1"/>
</dbReference>
<evidence type="ECO:0000313" key="8">
    <source>
        <dbReference type="EMBL" id="SIM72444.1"/>
    </source>
</evidence>
<dbReference type="GO" id="GO:0005524">
    <property type="term" value="F:ATP binding"/>
    <property type="evidence" value="ECO:0007669"/>
    <property type="project" value="UniProtKB-KW"/>
</dbReference>
<keyword evidence="6" id="KW-0067">ATP-binding</keyword>
<evidence type="ECO:0000256" key="6">
    <source>
        <dbReference type="ARBA" id="ARBA00022840"/>
    </source>
</evidence>
<gene>
    <name evidence="8" type="ORF">CSP5_1381</name>
</gene>
<dbReference type="GO" id="GO:0016787">
    <property type="term" value="F:hydrolase activity"/>
    <property type="evidence" value="ECO:0007669"/>
    <property type="project" value="UniProtKB-KW"/>
</dbReference>
<dbReference type="PANTHER" id="PTHR10099">
    <property type="entry name" value="PHOSPHORIBOSYLFORMYLGLYCINAMIDINE SYNTHASE"/>
    <property type="match status" value="1"/>
</dbReference>
<evidence type="ECO:0000313" key="9">
    <source>
        <dbReference type="Proteomes" id="UP000195607"/>
    </source>
</evidence>